<dbReference type="EMBL" id="JBHTKH010000004">
    <property type="protein sequence ID" value="MFD1054435.1"/>
    <property type="molecule type" value="Genomic_DNA"/>
</dbReference>
<evidence type="ECO:0000313" key="3">
    <source>
        <dbReference type="Proteomes" id="UP001597046"/>
    </source>
</evidence>
<sequence length="173" mass="17495">MKRRFLAPAPARRPSTRRVSTVLAGVALAAVTTGCQVNSPIQTNVEYVPADGVPANVGELALRDLALIGDGKGTVVVSGSAVNLGQQDMTVQIAAQADPNAATQPTGSEVRLGPREQVNLATKGLQLRSVTTKPGGIVPVTVTSSSGGTTVVKVPVLPATGYYATITPAPTGG</sequence>
<dbReference type="Proteomes" id="UP001597046">
    <property type="component" value="Unassembled WGS sequence"/>
</dbReference>
<feature type="signal peptide" evidence="1">
    <location>
        <begin position="1"/>
        <end position="29"/>
    </location>
</feature>
<proteinExistence type="predicted"/>
<name>A0ABW3MV18_9MICO</name>
<dbReference type="PROSITE" id="PS51257">
    <property type="entry name" value="PROKAR_LIPOPROTEIN"/>
    <property type="match status" value="1"/>
</dbReference>
<keyword evidence="3" id="KW-1185">Reference proteome</keyword>
<dbReference type="RefSeq" id="WP_386052330.1">
    <property type="nucleotide sequence ID" value="NZ_JBHTKH010000004.1"/>
</dbReference>
<protein>
    <recommendedName>
        <fullName evidence="4">Lipoprotein</fullName>
    </recommendedName>
</protein>
<organism evidence="2 3">
    <name type="scientific">Terrabacter terrigena</name>
    <dbReference type="NCBI Taxonomy" id="574718"/>
    <lineage>
        <taxon>Bacteria</taxon>
        <taxon>Bacillati</taxon>
        <taxon>Actinomycetota</taxon>
        <taxon>Actinomycetes</taxon>
        <taxon>Micrococcales</taxon>
        <taxon>Intrasporangiaceae</taxon>
        <taxon>Terrabacter</taxon>
    </lineage>
</organism>
<evidence type="ECO:0000256" key="1">
    <source>
        <dbReference type="SAM" id="SignalP"/>
    </source>
</evidence>
<keyword evidence="1" id="KW-0732">Signal</keyword>
<evidence type="ECO:0008006" key="4">
    <source>
        <dbReference type="Google" id="ProtNLM"/>
    </source>
</evidence>
<reference evidence="3" key="1">
    <citation type="journal article" date="2019" name="Int. J. Syst. Evol. Microbiol.">
        <title>The Global Catalogue of Microorganisms (GCM) 10K type strain sequencing project: providing services to taxonomists for standard genome sequencing and annotation.</title>
        <authorList>
            <consortium name="The Broad Institute Genomics Platform"/>
            <consortium name="The Broad Institute Genome Sequencing Center for Infectious Disease"/>
            <person name="Wu L."/>
            <person name="Ma J."/>
        </authorList>
    </citation>
    <scope>NUCLEOTIDE SEQUENCE [LARGE SCALE GENOMIC DNA]</scope>
    <source>
        <strain evidence="3">CCUG 57508</strain>
    </source>
</reference>
<accession>A0ABW3MV18</accession>
<feature type="chain" id="PRO_5045457959" description="Lipoprotein" evidence="1">
    <location>
        <begin position="30"/>
        <end position="173"/>
    </location>
</feature>
<gene>
    <name evidence="2" type="ORF">ACFQ2V_08980</name>
</gene>
<evidence type="ECO:0000313" key="2">
    <source>
        <dbReference type="EMBL" id="MFD1054435.1"/>
    </source>
</evidence>
<comment type="caution">
    <text evidence="2">The sequence shown here is derived from an EMBL/GenBank/DDBJ whole genome shotgun (WGS) entry which is preliminary data.</text>
</comment>